<sequence length="562" mass="58734">ERAPGPPGVVRRRAGGGAARRAARARRGGGRGHGRRGALAAGGGLGLAPADRHHARPAGSRAAGLDRPRRRAGLAHDGLPLPGPPRAAVAAGAADRRPGLHPRARLVLAAVLPRSGAVRVARGPRRGRAVPRRADAAGGRGGDDADALPVRLPAGPGGVPGAGRHAVRRRPHLGTATAAGGAAGRAAAGPPVAGGRWAARRARDAVGLRHGAVLRRRHAVRRDLQGVARSVRPSGGDRAGAARAPAGAGPARRRALAAPRCRLHRRPARHDADGGRAADRLARVGGHRGVQHRAAAGRRRPPRHAGGVVVDHPAARDGRQPGHRTAHRRGQQRAAGRAGRARGGRGGRPARARRPGRRPAPGPARRAGHGVRLRRAGARAGHRRAARAGGRPQRPRRARPARRRGPGHRLGHRPGRRLHRPLPRARLHDRGGPPGRGLAVADVGGAVAGRPPPARADRRPPAAGPLRGRRRRGARGGRRAQGAAHRPAPAAVRLRHAGRPRVAAGRRLALRAGRTARARHRRRCDDPRRAAVPGRRRPDLRRPRGGRRRAARAGAPDGSPRM</sequence>
<feature type="compositionally biased region" description="Basic residues" evidence="1">
    <location>
        <begin position="339"/>
        <end position="357"/>
    </location>
</feature>
<dbReference type="EMBL" id="CADCUE010000001">
    <property type="protein sequence ID" value="CAA9308876.1"/>
    <property type="molecule type" value="Genomic_DNA"/>
</dbReference>
<feature type="compositionally biased region" description="Basic residues" evidence="1">
    <location>
        <begin position="285"/>
        <end position="303"/>
    </location>
</feature>
<feature type="compositionally biased region" description="Low complexity" evidence="1">
    <location>
        <begin position="480"/>
        <end position="492"/>
    </location>
</feature>
<feature type="compositionally biased region" description="Low complexity" evidence="1">
    <location>
        <begin position="232"/>
        <end position="250"/>
    </location>
</feature>
<feature type="compositionally biased region" description="Basic residues" evidence="1">
    <location>
        <begin position="393"/>
        <end position="425"/>
    </location>
</feature>
<feature type="compositionally biased region" description="Low complexity" evidence="1">
    <location>
        <begin position="500"/>
        <end position="513"/>
    </location>
</feature>
<feature type="compositionally biased region" description="Basic residues" evidence="1">
    <location>
        <begin position="467"/>
        <end position="478"/>
    </location>
</feature>
<proteinExistence type="predicted"/>
<feature type="non-terminal residue" evidence="2">
    <location>
        <position position="1"/>
    </location>
</feature>
<name>A0A6J4KKR3_9ACTN</name>
<feature type="compositionally biased region" description="Basic residues" evidence="1">
    <location>
        <begin position="321"/>
        <end position="331"/>
    </location>
</feature>
<evidence type="ECO:0000313" key="2">
    <source>
        <dbReference type="EMBL" id="CAA9308876.1"/>
    </source>
</evidence>
<feature type="region of interest" description="Disordered" evidence="1">
    <location>
        <begin position="228"/>
        <end position="562"/>
    </location>
</feature>
<feature type="compositionally biased region" description="Basic residues" evidence="1">
    <location>
        <begin position="122"/>
        <end position="131"/>
    </location>
</feature>
<evidence type="ECO:0000256" key="1">
    <source>
        <dbReference type="SAM" id="MobiDB-lite"/>
    </source>
</evidence>
<dbReference type="AlphaFoldDB" id="A0A6J4KKR3"/>
<feature type="non-terminal residue" evidence="2">
    <location>
        <position position="562"/>
    </location>
</feature>
<feature type="compositionally biased region" description="Basic residues" evidence="1">
    <location>
        <begin position="21"/>
        <end position="36"/>
    </location>
</feature>
<feature type="compositionally biased region" description="Low complexity" evidence="1">
    <location>
        <begin position="436"/>
        <end position="449"/>
    </location>
</feature>
<reference evidence="2" key="1">
    <citation type="submission" date="2020-02" db="EMBL/GenBank/DDBJ databases">
        <authorList>
            <person name="Meier V. D."/>
        </authorList>
    </citation>
    <scope>NUCLEOTIDE SEQUENCE</scope>
    <source>
        <strain evidence="2">AVDCRST_MAG16</strain>
    </source>
</reference>
<feature type="region of interest" description="Disordered" evidence="1">
    <location>
        <begin position="122"/>
        <end position="149"/>
    </location>
</feature>
<feature type="compositionally biased region" description="Basic and acidic residues" evidence="1">
    <location>
        <begin position="269"/>
        <end position="282"/>
    </location>
</feature>
<protein>
    <submittedName>
        <fullName evidence="2">Ferric iron ABC transporter, permease protein</fullName>
    </submittedName>
</protein>
<organism evidence="2">
    <name type="scientific">uncultured Frankineae bacterium</name>
    <dbReference type="NCBI Taxonomy" id="437475"/>
    <lineage>
        <taxon>Bacteria</taxon>
        <taxon>Bacillati</taxon>
        <taxon>Actinomycetota</taxon>
        <taxon>Actinomycetes</taxon>
        <taxon>Frankiales</taxon>
        <taxon>environmental samples</taxon>
    </lineage>
</organism>
<feature type="compositionally biased region" description="Low complexity" evidence="1">
    <location>
        <begin position="552"/>
        <end position="562"/>
    </location>
</feature>
<feature type="compositionally biased region" description="Basic residues" evidence="1">
    <location>
        <begin position="251"/>
        <end position="268"/>
    </location>
</feature>
<feature type="compositionally biased region" description="Basic residues" evidence="1">
    <location>
        <begin position="366"/>
        <end position="386"/>
    </location>
</feature>
<feature type="region of interest" description="Disordered" evidence="1">
    <location>
        <begin position="1"/>
        <end position="96"/>
    </location>
</feature>
<accession>A0A6J4KKR3</accession>
<gene>
    <name evidence="2" type="ORF">AVDCRST_MAG16-4</name>
</gene>